<feature type="compositionally biased region" description="Low complexity" evidence="1">
    <location>
        <begin position="64"/>
        <end position="74"/>
    </location>
</feature>
<evidence type="ECO:0000256" key="1">
    <source>
        <dbReference type="SAM" id="MobiDB-lite"/>
    </source>
</evidence>
<proteinExistence type="predicted"/>
<feature type="signal peptide" evidence="2">
    <location>
        <begin position="1"/>
        <end position="20"/>
    </location>
</feature>
<evidence type="ECO:0000313" key="4">
    <source>
        <dbReference type="Proteomes" id="UP001152607"/>
    </source>
</evidence>
<sequence>MLFSPLTVLKLHLSLSLSLSLSPYPTTFFMSTQNQKEKTVNPSKQLPQEDIEKHNLARPKSQATTTTTTTTTTTARHRVPFSSTPSVRPFVPTHPSL</sequence>
<dbReference type="Proteomes" id="UP001152607">
    <property type="component" value="Unassembled WGS sequence"/>
</dbReference>
<feature type="region of interest" description="Disordered" evidence="1">
    <location>
        <begin position="53"/>
        <end position="97"/>
    </location>
</feature>
<feature type="chain" id="PRO_5040818911" evidence="2">
    <location>
        <begin position="21"/>
        <end position="97"/>
    </location>
</feature>
<protein>
    <submittedName>
        <fullName evidence="3">Uncharacterized protein</fullName>
    </submittedName>
</protein>
<comment type="caution">
    <text evidence="3">The sequence shown here is derived from an EMBL/GenBank/DDBJ whole genome shotgun (WGS) entry which is preliminary data.</text>
</comment>
<dbReference type="EMBL" id="CAOQHR010000012">
    <property type="protein sequence ID" value="CAI6341928.1"/>
    <property type="molecule type" value="Genomic_DNA"/>
</dbReference>
<evidence type="ECO:0000313" key="3">
    <source>
        <dbReference type="EMBL" id="CAI6341928.1"/>
    </source>
</evidence>
<organism evidence="3 4">
    <name type="scientific">Periconia digitata</name>
    <dbReference type="NCBI Taxonomy" id="1303443"/>
    <lineage>
        <taxon>Eukaryota</taxon>
        <taxon>Fungi</taxon>
        <taxon>Dikarya</taxon>
        <taxon>Ascomycota</taxon>
        <taxon>Pezizomycotina</taxon>
        <taxon>Dothideomycetes</taxon>
        <taxon>Pleosporomycetidae</taxon>
        <taxon>Pleosporales</taxon>
        <taxon>Massarineae</taxon>
        <taxon>Periconiaceae</taxon>
        <taxon>Periconia</taxon>
    </lineage>
</organism>
<reference evidence="3" key="1">
    <citation type="submission" date="2023-01" db="EMBL/GenBank/DDBJ databases">
        <authorList>
            <person name="Van Ghelder C."/>
            <person name="Rancurel C."/>
        </authorList>
    </citation>
    <scope>NUCLEOTIDE SEQUENCE</scope>
    <source>
        <strain evidence="3">CNCM I-4278</strain>
    </source>
</reference>
<gene>
    <name evidence="3" type="ORF">PDIGIT_LOCUS15128</name>
</gene>
<dbReference type="AlphaFoldDB" id="A0A9W4XSG6"/>
<name>A0A9W4XSG6_9PLEO</name>
<evidence type="ECO:0000256" key="2">
    <source>
        <dbReference type="SAM" id="SignalP"/>
    </source>
</evidence>
<keyword evidence="2" id="KW-0732">Signal</keyword>
<keyword evidence="4" id="KW-1185">Reference proteome</keyword>
<accession>A0A9W4XSG6</accession>